<evidence type="ECO:0008006" key="6">
    <source>
        <dbReference type="Google" id="ProtNLM"/>
    </source>
</evidence>
<dbReference type="KEGG" id="rtc:APU90_05800"/>
<name>A0A0C5BCJ2_9MICO</name>
<reference evidence="3 5" key="2">
    <citation type="submission" date="2018-02" db="EMBL/GenBank/DDBJ databases">
        <title>Bacteriophage NCPPB3778 and a type I-E CRISPR drive the evolution of the US Biological Select Agent, Rathayibacter toxicus.</title>
        <authorList>
            <person name="Davis E.W.II."/>
            <person name="Tabima J.F."/>
            <person name="Weisberg A.J."/>
            <person name="Lopes L.D."/>
            <person name="Wiseman M.S."/>
            <person name="Wiseman M.S."/>
            <person name="Pupko T."/>
            <person name="Belcher M.S."/>
            <person name="Sechler A.J."/>
            <person name="Tancos M.A."/>
            <person name="Schroeder B.K."/>
            <person name="Murray T.D."/>
            <person name="Luster D.G."/>
            <person name="Schneider W.L."/>
            <person name="Rogers E."/>
            <person name="Andreote F.D."/>
            <person name="Grunwald N.J."/>
            <person name="Putnam M.L."/>
            <person name="Chang J.H."/>
        </authorList>
    </citation>
    <scope>NUCLEOTIDE SEQUENCE [LARGE SCALE GENOMIC DNA]</scope>
    <source>
        <strain evidence="3 5">FH99</strain>
    </source>
</reference>
<organism evidence="2 4">
    <name type="scientific">Rathayibacter toxicus</name>
    <dbReference type="NCBI Taxonomy" id="145458"/>
    <lineage>
        <taxon>Bacteria</taxon>
        <taxon>Bacillati</taxon>
        <taxon>Actinomycetota</taxon>
        <taxon>Actinomycetes</taxon>
        <taxon>Micrococcales</taxon>
        <taxon>Microbacteriaceae</taxon>
        <taxon>Rathayibacter</taxon>
    </lineage>
</organism>
<dbReference type="PATRIC" id="fig|145458.7.peg.161"/>
<evidence type="ECO:0000313" key="4">
    <source>
        <dbReference type="Proteomes" id="UP000052979"/>
    </source>
</evidence>
<proteinExistence type="predicted"/>
<dbReference type="STRING" id="145458.APU90_05800"/>
<keyword evidence="1" id="KW-0472">Membrane</keyword>
<feature type="transmembrane region" description="Helical" evidence="1">
    <location>
        <begin position="12"/>
        <end position="31"/>
    </location>
</feature>
<dbReference type="EMBL" id="PSWU01000001">
    <property type="protein sequence ID" value="PPI17135.1"/>
    <property type="molecule type" value="Genomic_DNA"/>
</dbReference>
<keyword evidence="1" id="KW-0812">Transmembrane</keyword>
<dbReference type="Proteomes" id="UP000237966">
    <property type="component" value="Unassembled WGS sequence"/>
</dbReference>
<gene>
    <name evidence="3" type="ORF">C5C51_00445</name>
    <name evidence="2" type="ORF">VT73_05910</name>
</gene>
<reference evidence="2 4" key="1">
    <citation type="submission" date="2015-04" db="EMBL/GenBank/DDBJ databases">
        <title>Draft genome sequence of Rathayibacter toxicus strain FH-142 (AKA 70134 or CS 32), a Western Australian isolate.</title>
        <authorList>
            <consortium name="Consortium for Microbial Forensics and Genomics (microFORGE)"/>
            <person name="Knight B.M."/>
            <person name="Roberts D.P."/>
            <person name="Lin D."/>
            <person name="Hari K."/>
            <person name="Fletcher J."/>
            <person name="Melcher U."/>
            <person name="Blagden T."/>
            <person name="Luster D.G."/>
            <person name="Sechler A.J."/>
            <person name="Schneider W.L."/>
            <person name="Winegar R.A."/>
        </authorList>
    </citation>
    <scope>NUCLEOTIDE SEQUENCE [LARGE SCALE GENOMIC DNA]</scope>
    <source>
        <strain evidence="2 4">FH142</strain>
    </source>
</reference>
<evidence type="ECO:0000256" key="1">
    <source>
        <dbReference type="SAM" id="Phobius"/>
    </source>
</evidence>
<dbReference type="GeneID" id="93666095"/>
<evidence type="ECO:0000313" key="3">
    <source>
        <dbReference type="EMBL" id="PPI17135.1"/>
    </source>
</evidence>
<dbReference type="Proteomes" id="UP000052979">
    <property type="component" value="Unassembled WGS sequence"/>
</dbReference>
<accession>A0A0C5BCJ2</accession>
<keyword evidence="4" id="KW-1185">Reference proteome</keyword>
<dbReference type="EMBL" id="LBFI01000032">
    <property type="protein sequence ID" value="KKM45694.1"/>
    <property type="molecule type" value="Genomic_DNA"/>
</dbReference>
<evidence type="ECO:0000313" key="5">
    <source>
        <dbReference type="Proteomes" id="UP000237966"/>
    </source>
</evidence>
<comment type="caution">
    <text evidence="2">The sequence shown here is derived from an EMBL/GenBank/DDBJ whole genome shotgun (WGS) entry which is preliminary data.</text>
</comment>
<evidence type="ECO:0000313" key="2">
    <source>
        <dbReference type="EMBL" id="KKM45694.1"/>
    </source>
</evidence>
<dbReference type="RefSeq" id="WP_027692808.1">
    <property type="nucleotide sequence ID" value="NZ_CP010848.1"/>
</dbReference>
<dbReference type="AlphaFoldDB" id="A0A0C5BCJ2"/>
<sequence>MLREVIPVRGPVRDAGIALLVLSAVSGYGLLRAGLGSQNIGMALSWVPLCIPFLVGFFLASSKVMILVEDGWVRARLIPLGGVNIPAQDVICVKEVMAVQFSDRWRYPGSRTVALPCDRGPGIEITTKTHKVYRIRTDRAAEFLCR</sequence>
<keyword evidence="1" id="KW-1133">Transmembrane helix</keyword>
<protein>
    <recommendedName>
        <fullName evidence="6">PH domain-containing protein</fullName>
    </recommendedName>
</protein>
<feature type="transmembrane region" description="Helical" evidence="1">
    <location>
        <begin position="43"/>
        <end position="68"/>
    </location>
</feature>
<dbReference type="KEGG" id="rtx:TI83_00680"/>